<dbReference type="Proteomes" id="UP000026962">
    <property type="component" value="Chromosome 1"/>
</dbReference>
<dbReference type="AlphaFoldDB" id="A0A0E0JKN4"/>
<dbReference type="Gramene" id="OPUNC01G21420.2">
    <property type="protein sequence ID" value="OPUNC01G21420.2"/>
    <property type="gene ID" value="OPUNC01G21420"/>
</dbReference>
<protein>
    <recommendedName>
        <fullName evidence="5">FLZ-type domain-containing protein</fullName>
    </recommendedName>
</protein>
<sequence length="529" mass="58508">MPNPNQSLSSSTISSSPLSFRGAAGLKSPLPPLHLLVADEAEKGRLLLDLSDFRLVDEGAAVCEARTVVKSEKKAREDQMAAESSPVPQTSSESIAQKMGFFRVPDLLVKLSSKCLIELDAVRSPTSPLDLIFFPGLGAKSPRSSFLGDRVGLGLVDSLTDDSSTPLGSRKVLLGSEMRITDNVTPKNSFTAPVEAGVVDQKDESMCDELKGSFMSLDDIVNSEDYTRVVCRGPNPRTTHFFGDHVLEFEGEQLMPDEGKSEESLPPHLEEGMMRFCYFCGEKLKEGKDIYIYQGDKAFCSMECRENFMEDEMEEGEPDHSAPPSSPLANDAFVNCSRGPSLYGPIKKNPAQLHRLFASLRLRADLAAGRPPTQGSPPCRRRLVSSPLSCSLRRGRGLGELHGEQEGLDATTGAIAEQGSGCVGGGEVEKLRRELQDFARENPFLFVDGRGPSDDADMDELEQLRLDIEDHERRHRCIDVSGLLARYDEREERLYQERCEKRRLRARNKRAKAPRQVWPAMLALRFRAG</sequence>
<reference evidence="6" key="1">
    <citation type="submission" date="2015-04" db="UniProtKB">
        <authorList>
            <consortium name="EnsemblPlants"/>
        </authorList>
    </citation>
    <scope>IDENTIFICATION</scope>
</reference>
<evidence type="ECO:0000256" key="3">
    <source>
        <dbReference type="PROSITE-ProRule" id="PRU01131"/>
    </source>
</evidence>
<feature type="zinc finger region" description="FLZ-type" evidence="3">
    <location>
        <begin position="272"/>
        <end position="316"/>
    </location>
</feature>
<dbReference type="PANTHER" id="PTHR46868:SF3">
    <property type="entry name" value="FCS-LIKE ZINC FINGER 11"/>
    <property type="match status" value="1"/>
</dbReference>
<comment type="similarity">
    <text evidence="1">Belongs to the FLZ family.</text>
</comment>
<keyword evidence="7" id="KW-1185">Reference proteome</keyword>
<evidence type="ECO:0000259" key="5">
    <source>
        <dbReference type="PROSITE" id="PS51795"/>
    </source>
</evidence>
<name>A0A0E0JKN4_ORYPU</name>
<dbReference type="HOGENOM" id="CLU_530401_0_0_1"/>
<dbReference type="EnsemblPlants" id="OPUNC01G21420.2">
    <property type="protein sequence ID" value="OPUNC01G21420.2"/>
    <property type="gene ID" value="OPUNC01G21420"/>
</dbReference>
<evidence type="ECO:0000256" key="4">
    <source>
        <dbReference type="SAM" id="MobiDB-lite"/>
    </source>
</evidence>
<organism evidence="6">
    <name type="scientific">Oryza punctata</name>
    <name type="common">Red rice</name>
    <dbReference type="NCBI Taxonomy" id="4537"/>
    <lineage>
        <taxon>Eukaryota</taxon>
        <taxon>Viridiplantae</taxon>
        <taxon>Streptophyta</taxon>
        <taxon>Embryophyta</taxon>
        <taxon>Tracheophyta</taxon>
        <taxon>Spermatophyta</taxon>
        <taxon>Magnoliopsida</taxon>
        <taxon>Liliopsida</taxon>
        <taxon>Poales</taxon>
        <taxon>Poaceae</taxon>
        <taxon>BOP clade</taxon>
        <taxon>Oryzoideae</taxon>
        <taxon>Oryzeae</taxon>
        <taxon>Oryzinae</taxon>
        <taxon>Oryza</taxon>
    </lineage>
</organism>
<keyword evidence="2" id="KW-0479">Metal-binding</keyword>
<accession>A0A0E0JKN4</accession>
<dbReference type="GO" id="GO:0046872">
    <property type="term" value="F:metal ion binding"/>
    <property type="evidence" value="ECO:0007669"/>
    <property type="project" value="UniProtKB-KW"/>
</dbReference>
<reference evidence="6" key="2">
    <citation type="submission" date="2018-05" db="EMBL/GenBank/DDBJ databases">
        <title>OpunRS2 (Oryza punctata Reference Sequence Version 2).</title>
        <authorList>
            <person name="Zhang J."/>
            <person name="Kudrna D."/>
            <person name="Lee S."/>
            <person name="Talag J."/>
            <person name="Welchert J."/>
            <person name="Wing R.A."/>
        </authorList>
    </citation>
    <scope>NUCLEOTIDE SEQUENCE [LARGE SCALE GENOMIC DNA]</scope>
</reference>
<feature type="region of interest" description="Disordered" evidence="4">
    <location>
        <begin position="73"/>
        <end position="92"/>
    </location>
</feature>
<dbReference type="STRING" id="4537.A0A0E0JKN4"/>
<dbReference type="PROSITE" id="PS51795">
    <property type="entry name" value="ZF_FLZ"/>
    <property type="match status" value="1"/>
</dbReference>
<dbReference type="InterPro" id="IPR007650">
    <property type="entry name" value="Zf-FLZ_dom"/>
</dbReference>
<feature type="region of interest" description="Disordered" evidence="4">
    <location>
        <begin position="311"/>
        <end position="330"/>
    </location>
</feature>
<dbReference type="PANTHER" id="PTHR46868">
    <property type="entry name" value="FCS-LIKE ZINC FINGER 11"/>
    <property type="match status" value="1"/>
</dbReference>
<evidence type="ECO:0000313" key="6">
    <source>
        <dbReference type="EnsemblPlants" id="OPUNC01G21420.2"/>
    </source>
</evidence>
<dbReference type="InterPro" id="IPR044585">
    <property type="entry name" value="FLZ10/11"/>
</dbReference>
<evidence type="ECO:0000256" key="2">
    <source>
        <dbReference type="ARBA" id="ARBA00022723"/>
    </source>
</evidence>
<proteinExistence type="inferred from homology"/>
<evidence type="ECO:0000256" key="1">
    <source>
        <dbReference type="ARBA" id="ARBA00009374"/>
    </source>
</evidence>
<feature type="domain" description="FLZ-type" evidence="5">
    <location>
        <begin position="272"/>
        <end position="316"/>
    </location>
</feature>
<dbReference type="eggNOG" id="ENOG502QWBW">
    <property type="taxonomic scope" value="Eukaryota"/>
</dbReference>
<evidence type="ECO:0000313" key="7">
    <source>
        <dbReference type="Proteomes" id="UP000026962"/>
    </source>
</evidence>
<dbReference type="Pfam" id="PF04570">
    <property type="entry name" value="zf-FLZ"/>
    <property type="match status" value="1"/>
</dbReference>